<dbReference type="GO" id="GO:0009190">
    <property type="term" value="P:cyclic nucleotide biosynthetic process"/>
    <property type="evidence" value="ECO:0007669"/>
    <property type="project" value="InterPro"/>
</dbReference>
<dbReference type="InterPro" id="IPR029787">
    <property type="entry name" value="Nucleotide_cyclase"/>
</dbReference>
<dbReference type="PROSITE" id="PS50006">
    <property type="entry name" value="FHA_DOMAIN"/>
    <property type="match status" value="1"/>
</dbReference>
<dbReference type="InterPro" id="IPR008984">
    <property type="entry name" value="SMAD_FHA_dom_sf"/>
</dbReference>
<evidence type="ECO:0000313" key="4">
    <source>
        <dbReference type="Proteomes" id="UP000198703"/>
    </source>
</evidence>
<evidence type="ECO:0000259" key="2">
    <source>
        <dbReference type="PROSITE" id="PS50006"/>
    </source>
</evidence>
<dbReference type="SUPFAM" id="SSF55073">
    <property type="entry name" value="Nucleotide cyclase"/>
    <property type="match status" value="1"/>
</dbReference>
<sequence length="316" mass="32930">MSEPIATTTFVMIADITASVHLYEKLGDAAAYARIVGALERVRGAVSGCGGEPVQSRGDDVLSFFDEGAGACEAAGRMLEATRGGAVSLRLSIHHGDVIRVGDAVYGDAINVAYRLAALANADEALLSGAAARRLPPVMRSALRPMDAFRLKGRTRPVQVFALPSPAMGETTQLPQSLRERPASQEGRVVLRVRHGDVTLDIGEAESLSIGRSEECDLVIPRPWVSRRHAILHVRDGVAAVVDRSSYGTFVSRPGGEELFVRRQTAVLTGSGAVALGASADSEAAEIVSFEVAPAGPPEGGIGSGPEAGAADARQG</sequence>
<evidence type="ECO:0000256" key="1">
    <source>
        <dbReference type="SAM" id="MobiDB-lite"/>
    </source>
</evidence>
<dbReference type="GO" id="GO:0004016">
    <property type="term" value="F:adenylate cyclase activity"/>
    <property type="evidence" value="ECO:0007669"/>
    <property type="project" value="UniProtKB-ARBA"/>
</dbReference>
<evidence type="ECO:0000313" key="3">
    <source>
        <dbReference type="EMBL" id="SEA21937.1"/>
    </source>
</evidence>
<dbReference type="GO" id="GO:0035556">
    <property type="term" value="P:intracellular signal transduction"/>
    <property type="evidence" value="ECO:0007669"/>
    <property type="project" value="InterPro"/>
</dbReference>
<dbReference type="Gene3D" id="3.30.70.1230">
    <property type="entry name" value="Nucleotide cyclase"/>
    <property type="match status" value="1"/>
</dbReference>
<dbReference type="Gene3D" id="2.60.200.20">
    <property type="match status" value="1"/>
</dbReference>
<protein>
    <submittedName>
        <fullName evidence="3">Adenylate cyclase, class 3</fullName>
    </submittedName>
</protein>
<dbReference type="RefSeq" id="WP_093251356.1">
    <property type="nucleotide sequence ID" value="NZ_FNQM01000003.1"/>
</dbReference>
<proteinExistence type="predicted"/>
<gene>
    <name evidence="3" type="ORF">SAMN05444370_103501</name>
</gene>
<dbReference type="OrthoDB" id="54411at2"/>
<dbReference type="InterPro" id="IPR000253">
    <property type="entry name" value="FHA_dom"/>
</dbReference>
<dbReference type="Pfam" id="PF00498">
    <property type="entry name" value="FHA"/>
    <property type="match status" value="1"/>
</dbReference>
<dbReference type="CDD" id="cd00060">
    <property type="entry name" value="FHA"/>
    <property type="match status" value="1"/>
</dbReference>
<dbReference type="STRING" id="89524.SAMN05444370_103501"/>
<reference evidence="3 4" key="1">
    <citation type="submission" date="2016-10" db="EMBL/GenBank/DDBJ databases">
        <authorList>
            <person name="de Groot N.N."/>
        </authorList>
    </citation>
    <scope>NUCLEOTIDE SEQUENCE [LARGE SCALE GENOMIC DNA]</scope>
    <source>
        <strain evidence="3 4">DSM 15345</strain>
    </source>
</reference>
<dbReference type="SMART" id="SM00240">
    <property type="entry name" value="FHA"/>
    <property type="match status" value="1"/>
</dbReference>
<dbReference type="InterPro" id="IPR001054">
    <property type="entry name" value="A/G_cyclase"/>
</dbReference>
<dbReference type="CDD" id="cd07302">
    <property type="entry name" value="CHD"/>
    <property type="match status" value="1"/>
</dbReference>
<name>A0A1H3ZE55_9RHOB</name>
<keyword evidence="4" id="KW-1185">Reference proteome</keyword>
<organism evidence="3 4">
    <name type="scientific">Rubrimonas cliftonensis</name>
    <dbReference type="NCBI Taxonomy" id="89524"/>
    <lineage>
        <taxon>Bacteria</taxon>
        <taxon>Pseudomonadati</taxon>
        <taxon>Pseudomonadota</taxon>
        <taxon>Alphaproteobacteria</taxon>
        <taxon>Rhodobacterales</taxon>
        <taxon>Paracoccaceae</taxon>
        <taxon>Rubrimonas</taxon>
    </lineage>
</organism>
<accession>A0A1H3ZE55</accession>
<feature type="compositionally biased region" description="Low complexity" evidence="1">
    <location>
        <begin position="307"/>
        <end position="316"/>
    </location>
</feature>
<feature type="region of interest" description="Disordered" evidence="1">
    <location>
        <begin position="293"/>
        <end position="316"/>
    </location>
</feature>
<dbReference type="AlphaFoldDB" id="A0A1H3ZE55"/>
<feature type="domain" description="FHA" evidence="2">
    <location>
        <begin position="208"/>
        <end position="252"/>
    </location>
</feature>
<dbReference type="SUPFAM" id="SSF49879">
    <property type="entry name" value="SMAD/FHA domain"/>
    <property type="match status" value="1"/>
</dbReference>
<dbReference type="EMBL" id="FNQM01000003">
    <property type="protein sequence ID" value="SEA21937.1"/>
    <property type="molecule type" value="Genomic_DNA"/>
</dbReference>
<dbReference type="Proteomes" id="UP000198703">
    <property type="component" value="Unassembled WGS sequence"/>
</dbReference>